<gene>
    <name evidence="1" type="ORF">Mic7113_4287</name>
</gene>
<dbReference type="AlphaFoldDB" id="K9WJJ1"/>
<dbReference type="Proteomes" id="UP000010471">
    <property type="component" value="Chromosome"/>
</dbReference>
<dbReference type="EMBL" id="CP003630">
    <property type="protein sequence ID" value="AFZ19986.1"/>
    <property type="molecule type" value="Genomic_DNA"/>
</dbReference>
<dbReference type="STRING" id="1173027.Mic7113_4287"/>
<reference evidence="1 2" key="1">
    <citation type="submission" date="2012-06" db="EMBL/GenBank/DDBJ databases">
        <title>Finished chromosome of genome of Microcoleus sp. PCC 7113.</title>
        <authorList>
            <consortium name="US DOE Joint Genome Institute"/>
            <person name="Gugger M."/>
            <person name="Coursin T."/>
            <person name="Rippka R."/>
            <person name="Tandeau De Marsac N."/>
            <person name="Huntemann M."/>
            <person name="Wei C.-L."/>
            <person name="Han J."/>
            <person name="Detter J.C."/>
            <person name="Han C."/>
            <person name="Tapia R."/>
            <person name="Chen A."/>
            <person name="Kyrpides N."/>
            <person name="Mavromatis K."/>
            <person name="Markowitz V."/>
            <person name="Szeto E."/>
            <person name="Ivanova N."/>
            <person name="Pagani I."/>
            <person name="Pati A."/>
            <person name="Goodwin L."/>
            <person name="Nordberg H.P."/>
            <person name="Cantor M.N."/>
            <person name="Hua S.X."/>
            <person name="Woyke T."/>
            <person name="Kerfeld C.A."/>
        </authorList>
    </citation>
    <scope>NUCLEOTIDE SEQUENCE [LARGE SCALE GENOMIC DNA]</scope>
    <source>
        <strain evidence="1 2">PCC 7113</strain>
    </source>
</reference>
<name>K9WJJ1_9CYAN</name>
<keyword evidence="2" id="KW-1185">Reference proteome</keyword>
<evidence type="ECO:0000313" key="1">
    <source>
        <dbReference type="EMBL" id="AFZ19986.1"/>
    </source>
</evidence>
<dbReference type="HOGENOM" id="CLU_2082105_0_0_3"/>
<accession>K9WJJ1</accession>
<proteinExistence type="predicted"/>
<sequence>MRRNFSPENDFAHRLGISYIKVSRQNHQNFDTKVSLRRIYPRKFGSHPSTTISSRLKPLKEEVPEIIKQLHSFQPICCSNHQHKLAQKALISLRNRQPEDMKTLAKTLADDIAGAVD</sequence>
<protein>
    <submittedName>
        <fullName evidence="1">Uncharacterized protein</fullName>
    </submittedName>
</protein>
<evidence type="ECO:0000313" key="2">
    <source>
        <dbReference type="Proteomes" id="UP000010471"/>
    </source>
</evidence>
<dbReference type="RefSeq" id="WP_015184122.1">
    <property type="nucleotide sequence ID" value="NC_019738.1"/>
</dbReference>
<organism evidence="1 2">
    <name type="scientific">Allocoleopsis franciscana PCC 7113</name>
    <dbReference type="NCBI Taxonomy" id="1173027"/>
    <lineage>
        <taxon>Bacteria</taxon>
        <taxon>Bacillati</taxon>
        <taxon>Cyanobacteriota</taxon>
        <taxon>Cyanophyceae</taxon>
        <taxon>Coleofasciculales</taxon>
        <taxon>Coleofasciculaceae</taxon>
        <taxon>Allocoleopsis</taxon>
        <taxon>Allocoleopsis franciscana</taxon>
    </lineage>
</organism>
<dbReference type="KEGG" id="mic:Mic7113_4287"/>